<dbReference type="Pfam" id="PF12770">
    <property type="entry name" value="CHAT"/>
    <property type="match status" value="1"/>
</dbReference>
<comment type="caution">
    <text evidence="3">The sequence shown here is derived from an EMBL/GenBank/DDBJ whole genome shotgun (WGS) entry which is preliminary data.</text>
</comment>
<gene>
    <name evidence="3" type="ORF">ISU10_21045</name>
</gene>
<protein>
    <submittedName>
        <fullName evidence="3">CHAT domain-containing protein</fullName>
    </submittedName>
</protein>
<feature type="domain" description="CHAT" evidence="2">
    <location>
        <begin position="524"/>
        <end position="738"/>
    </location>
</feature>
<keyword evidence="4" id="KW-1185">Reference proteome</keyword>
<accession>A0A930VSY6</accession>
<sequence>MSSDARTAIEQTVATWPAAARERVLGTLDRMGPDPLLDTPPEPTDADVERGRAAAQTIRAASDADAPGADPELLMVLSPDEAAELVAAIATSGDARMLMTVVRVTDPRRFPVGQLLRVAATQPPGAEAREALVRAAALTSMTRLERGIADLTAAADADVADLVAEVADARAQLAAGPPYRWWRESEMSMAEPPSDGQEPVGDEELPEPAPPLDPTPGGEPVLRGDDDAKSYPRLDVESRTDRPDVVVVDQPFTVTVGLQARRSRETQDTGAVSLPTDSNVTLQATLLFDPESIEVVSGADGATPTSRADLSVTPLARFPEARFDCVAKYGENLAAERRIGLQLMLGGEVVAVAWRTVVAADSADRVADAVAPQPPGRLLGLASLVGGQPPDLAVSVMRSDVGADSYVWSAYTSMDAVSVPDLPSTTRLEKADADAFATEIRRMFLERDAGSPLGRWLELAGRARRVGEAIPEGIREAIAATVQHSGSTAPAILLLTEEVDVPWELAWFDELASVVPDAEKTAPFLGAHAAISRWPLSDDERPDPTPAPAVVVSGAAVLTADYTGVPTFPVLESALAEAAEVSGLFEPRAVEVVPELASVIALFKGDPPSKLVHAAVHGKFDNEGNQQGIVLLEKSPAGGAVGRYLTPTMLENGRLDGPFVFLNACQVGSDEQVLGNYGGFATTLVKVGAAAVVAPLWNVRDTVAAEFARRFYANAWGTATSGGNVSVAEAVRQLRALYTQDAVSGGDQTADPTVISYQVLGHPRLRLNHEN</sequence>
<feature type="compositionally biased region" description="Basic and acidic residues" evidence="1">
    <location>
        <begin position="222"/>
        <end position="242"/>
    </location>
</feature>
<organism evidence="3 4">
    <name type="scientific">Nocardioides agariphilus</name>
    <dbReference type="NCBI Taxonomy" id="433664"/>
    <lineage>
        <taxon>Bacteria</taxon>
        <taxon>Bacillati</taxon>
        <taxon>Actinomycetota</taxon>
        <taxon>Actinomycetes</taxon>
        <taxon>Propionibacteriales</taxon>
        <taxon>Nocardioidaceae</taxon>
        <taxon>Nocardioides</taxon>
    </lineage>
</organism>
<name>A0A930VSY6_9ACTN</name>
<evidence type="ECO:0000313" key="3">
    <source>
        <dbReference type="EMBL" id="MBF4770270.1"/>
    </source>
</evidence>
<dbReference type="InterPro" id="IPR024983">
    <property type="entry name" value="CHAT_dom"/>
</dbReference>
<evidence type="ECO:0000259" key="2">
    <source>
        <dbReference type="Pfam" id="PF12770"/>
    </source>
</evidence>
<dbReference type="EMBL" id="JADKPO010000043">
    <property type="protein sequence ID" value="MBF4770270.1"/>
    <property type="molecule type" value="Genomic_DNA"/>
</dbReference>
<dbReference type="AlphaFoldDB" id="A0A930VSY6"/>
<proteinExistence type="predicted"/>
<feature type="region of interest" description="Disordered" evidence="1">
    <location>
        <begin position="188"/>
        <end position="242"/>
    </location>
</feature>
<reference evidence="3" key="1">
    <citation type="submission" date="2020-11" db="EMBL/GenBank/DDBJ databases">
        <title>Nocardioides cynanchi sp. nov., isolated from soil of rhizosphere of Cynanchum wilfordii.</title>
        <authorList>
            <person name="Lee J.-S."/>
            <person name="Suh M.K."/>
            <person name="Kim J.-S."/>
        </authorList>
    </citation>
    <scope>NUCLEOTIDE SEQUENCE</scope>
    <source>
        <strain evidence="3">KCTC 19276</strain>
    </source>
</reference>
<dbReference type="Proteomes" id="UP000660668">
    <property type="component" value="Unassembled WGS sequence"/>
</dbReference>
<dbReference type="RefSeq" id="WP_194698414.1">
    <property type="nucleotide sequence ID" value="NZ_JADKPO010000043.1"/>
</dbReference>
<evidence type="ECO:0000313" key="4">
    <source>
        <dbReference type="Proteomes" id="UP000660668"/>
    </source>
</evidence>
<evidence type="ECO:0000256" key="1">
    <source>
        <dbReference type="SAM" id="MobiDB-lite"/>
    </source>
</evidence>